<keyword evidence="1" id="KW-1133">Transmembrane helix</keyword>
<evidence type="ECO:0000313" key="2">
    <source>
        <dbReference type="EMBL" id="KKN16132.1"/>
    </source>
</evidence>
<dbReference type="Gene3D" id="1.50.10.10">
    <property type="match status" value="1"/>
</dbReference>
<comment type="caution">
    <text evidence="2">The sequence shown here is derived from an EMBL/GenBank/DDBJ whole genome shotgun (WGS) entry which is preliminary data.</text>
</comment>
<dbReference type="InterPro" id="IPR012341">
    <property type="entry name" value="6hp_glycosidase-like_sf"/>
</dbReference>
<reference evidence="2" key="1">
    <citation type="journal article" date="2015" name="Nature">
        <title>Complex archaea that bridge the gap between prokaryotes and eukaryotes.</title>
        <authorList>
            <person name="Spang A."/>
            <person name="Saw J.H."/>
            <person name="Jorgensen S.L."/>
            <person name="Zaremba-Niedzwiedzka K."/>
            <person name="Martijn J."/>
            <person name="Lind A.E."/>
            <person name="van Eijk R."/>
            <person name="Schleper C."/>
            <person name="Guy L."/>
            <person name="Ettema T.J."/>
        </authorList>
    </citation>
    <scope>NUCLEOTIDE SEQUENCE</scope>
</reference>
<feature type="transmembrane region" description="Helical" evidence="1">
    <location>
        <begin position="791"/>
        <end position="810"/>
    </location>
</feature>
<gene>
    <name evidence="2" type="ORF">LCGC14_0978940</name>
</gene>
<dbReference type="EMBL" id="LAZR01003644">
    <property type="protein sequence ID" value="KKN16132.1"/>
    <property type="molecule type" value="Genomic_DNA"/>
</dbReference>
<protein>
    <submittedName>
        <fullName evidence="2">Uncharacterized protein</fullName>
    </submittedName>
</protein>
<dbReference type="SUPFAM" id="SSF48208">
    <property type="entry name" value="Six-hairpin glycosidases"/>
    <property type="match status" value="1"/>
</dbReference>
<evidence type="ECO:0000256" key="1">
    <source>
        <dbReference type="SAM" id="Phobius"/>
    </source>
</evidence>
<keyword evidence="1" id="KW-0472">Membrane</keyword>
<accession>A0A0F9NVK4</accession>
<feature type="non-terminal residue" evidence="2">
    <location>
        <position position="1"/>
    </location>
</feature>
<organism evidence="2">
    <name type="scientific">marine sediment metagenome</name>
    <dbReference type="NCBI Taxonomy" id="412755"/>
    <lineage>
        <taxon>unclassified sequences</taxon>
        <taxon>metagenomes</taxon>
        <taxon>ecological metagenomes</taxon>
    </lineage>
</organism>
<sequence length="820" mass="94665">YYRVGDSTGNILDDTIFSEDNLLLYRTLMSTELNQSEIFGAYLQLKNTPLWYEDSNNQYGFVKSVDNFTGLIEDDNRYLIDNLEPIFLLIETIGNNIDNLLVDGENPTESINEQFNLINSSQFWDKDDKGFYQYNSSSSYYSESNFYSILANLLIHRTYRNLNIDNQIRDRAYELANLTMISLNSSMWDSSDNSFYYNATSGWNTIGPRRTYYHLSTNALGIFTLLEYWIESGMKNDSSYLQQAVQLYNSLENNLWNGTRGLYMNIYRNTPEIMDKSSNLKANSMMMSASLKLFEVTGNFTYYNKTITIFNSIELGLYDNLNSAYNDSNINNNKILLSNLKLFEAYYKAYDIFNSTVLSAEYNLSNQIPDFIFNQDKMNITSIYSYRKSLDYFNPVSKLYIPFTIEYNITNWDINYLFKYSNGSLLTQIPDEILDPETTHNLLYNIVDTIPIDQGYYIYIWANTSYFRMSEVTKRFSVTSGLTNISIEGTDDRFYQGPFVNVSLVINYTRTDNLTLTAHLEGEDIVNSPVQEINFTASTEERISFNITANLGSIPGPSEIFFRIKKGNILYLEVKIIIEIGYSFDYSNLLYQGQVVSGDNVFISLDLINFLPNSSQSVNISFKGVNEGLIEDYNQEEVLIEGEIKTVSYHLQTLENIRSDTINIKMSISINTTEYYTEILIVEVIPQYEIKSVSFPRKIPQGTEGYLIIVIQNNHKNSEEFSLTINGKIVATNINELAYGENRIVKKIIPTINPYELGKKSYQIALKDSSDQEIAQFYFEVQLELSILNLLLFYVLPILIPVGIILFFLNKDIKNKKLRR</sequence>
<dbReference type="InterPro" id="IPR008928">
    <property type="entry name" value="6-hairpin_glycosidase_sf"/>
</dbReference>
<name>A0A0F9NVK4_9ZZZZ</name>
<keyword evidence="1" id="KW-0812">Transmembrane</keyword>
<dbReference type="AlphaFoldDB" id="A0A0F9NVK4"/>
<dbReference type="GO" id="GO:0005975">
    <property type="term" value="P:carbohydrate metabolic process"/>
    <property type="evidence" value="ECO:0007669"/>
    <property type="project" value="InterPro"/>
</dbReference>
<proteinExistence type="predicted"/>